<gene>
    <name evidence="1" type="ORF">LAh10_50</name>
</gene>
<dbReference type="EMBL" id="MK838116">
    <property type="protein sequence ID" value="QDH47011.1"/>
    <property type="molecule type" value="Genomic_DNA"/>
</dbReference>
<proteinExistence type="predicted"/>
<name>A0A514A162_9CAUD</name>
<protein>
    <submittedName>
        <fullName evidence="1">Putative minor tail protein</fullName>
    </submittedName>
</protein>
<accession>A0A514A162</accession>
<sequence length="1243" mass="139596">MKDIEIVKIDYSAADPAYKVKEKHVIKDISVPWLVPDQGPYYTTGLRLYNAGTPLTYEKDYIYDTPASELTDRLGRDVYHFIILRDHIVSTATAIDIEYQKVGNPMLGRNQLLQMLDDLIISGKPIDITTSVIGMPETFPSAKHSMDVTKPEEVVGFGNLMMLFSILSGRVAGNGDYVKELLDKLKTDNFKRLDYIQNLQWNAIINHTSRVRNPHGVKADNVELGKLENYKTATPAQEIEGTRSDLYSTPHGLGEIIRETEPDSEEFVFQNELPFSYYGSGLYLPPPISGSFEGLGADIENGTFVQEGNGWVVGLSRMFDGRLRNLYYIYDQGLDDIPNVGNFRNSYVQYRHPTIDAAGCSATMTMSGSGADVLVVGDQEKNRYWITDPNSTLDPTAHVFKEMDLSVYSNRKDWQYWVNASSNIFKVGGYFYLMVYNDENIEGIDSTGYVLANAAGWLCRCPVADLTNPNKPTMVFQAVNLTYDNLRRERRVNQSAFSIDRWERNANGFTSGLGCRFGSNTVELMSHRRRAMIFCPNPNNENVIAVKILFIVRTVRRTQFGNVARQVTMAADYTFDATTNTLALSPKWKYVTLDEANEIPTNLDQESLNRQWLTAGMVTGNTGRKGIYTYGGTRINVSFIPGYGYIGQYSGADGGLPHAICKTLVNPSRDPSRDWEYFQQPTTYIMPNGESNDGTNGISYETPFGFMAYPVWNVDVFNINGVNSPTPVELFMGFSHDKAETFFYRECEPGDGTKYLQRPELKLLSGITPYSRQMNSRYGIVKGMHSYMGRVNNPRSRDKYSAEYGCFSVHWNGVPAKPPRFTIVPGRNANPSAPVYGPDRGIYIPLICEHELANGVMTVRSTPAGSVYLPVYIWSEWKDRITNAEPWPSIDMSVDFYLCAKKDGTPLGRRHSYAVFTYHTTDNPLDIKQVISKFTWDTNGQMPDGTPIMRVSSEQYPFTSGITGNPLKPKRDLAPGETNIHIPAASNDVTHQPNGQWSYIDPSALSRMSLQVLEYPELGPDQFTIWGYSGWRLSTVSYSRIFTFNDTNVPSHTANNIKAYSPWTGAYVGYGAFQIAHPDYDMCAGLNFNDVGGGAMNLVVANGGRQILMGSVFSVGNWSVFVNSDVTVTFNGYSMTAVKRNFDLRDFSEKYRDNVFYIYCVARGSKAEYELTHILRHSRGDCLLICKITTGSQGISLIERYQPFAINGSPMTPVRDAGIPYTTGNMFEDGEWNHIKKSELYID</sequence>
<organism evidence="1 2">
    <name type="scientific">Aeromonas phage LAh10</name>
    <dbReference type="NCBI Taxonomy" id="2591025"/>
    <lineage>
        <taxon>Viruses</taxon>
        <taxon>Duplodnaviria</taxon>
        <taxon>Heunggongvirae</taxon>
        <taxon>Uroviricota</taxon>
        <taxon>Caudoviricetes</taxon>
        <taxon>Chimalliviridae</taxon>
        <taxon>Ludhianavirus</taxon>
        <taxon>Ludhianavirus LAh10</taxon>
    </lineage>
</organism>
<keyword evidence="2" id="KW-1185">Reference proteome</keyword>
<evidence type="ECO:0000313" key="1">
    <source>
        <dbReference type="EMBL" id="QDH47011.1"/>
    </source>
</evidence>
<evidence type="ECO:0000313" key="2">
    <source>
        <dbReference type="Proteomes" id="UP000318420"/>
    </source>
</evidence>
<dbReference type="Proteomes" id="UP000318420">
    <property type="component" value="Segment"/>
</dbReference>
<reference evidence="1 2" key="1">
    <citation type="submission" date="2019-04" db="EMBL/GenBank/DDBJ databases">
        <title>Novel bacteriophages capable of disrupting biofilms from clinical strains of Aeromonas hydrophila with intrinsic antibiotic resistance.</title>
        <authorList>
            <person name="Kabwe M."/>
            <person name="Brown T.L."/>
            <person name="Speirs L."/>
            <person name="Ku H."/>
            <person name="Leach M."/>
            <person name="Chan H.T."/>
            <person name="Petrovski S."/>
            <person name="Lock P."/>
            <person name="Tucci J."/>
        </authorList>
    </citation>
    <scope>NUCLEOTIDE SEQUENCE [LARGE SCALE GENOMIC DNA]</scope>
</reference>